<feature type="domain" description="RapZ-like N-terminal" evidence="6">
    <location>
        <begin position="1"/>
        <end position="154"/>
    </location>
</feature>
<dbReference type="HAMAP" id="MF_00636">
    <property type="entry name" value="RapZ_like"/>
    <property type="match status" value="1"/>
</dbReference>
<feature type="domain" description="RapZ C-terminal" evidence="7">
    <location>
        <begin position="165"/>
        <end position="283"/>
    </location>
</feature>
<dbReference type="RefSeq" id="WP_093310975.1">
    <property type="nucleotide sequence ID" value="NZ_FNPV01000002.1"/>
</dbReference>
<dbReference type="OrthoDB" id="9784461at2"/>
<dbReference type="InterPro" id="IPR005337">
    <property type="entry name" value="RapZ-like"/>
</dbReference>
<accession>A0A1H3K235</accession>
<dbReference type="STRING" id="159292.SAMN05192546_102184"/>
<organism evidence="8 9">
    <name type="scientific">Tindallia californiensis</name>
    <dbReference type="NCBI Taxonomy" id="159292"/>
    <lineage>
        <taxon>Bacteria</taxon>
        <taxon>Bacillati</taxon>
        <taxon>Bacillota</taxon>
        <taxon>Clostridia</taxon>
        <taxon>Peptostreptococcales</taxon>
        <taxon>Tindalliaceae</taxon>
        <taxon>Tindallia</taxon>
    </lineage>
</organism>
<keyword evidence="2 4" id="KW-0067">ATP-binding</keyword>
<reference evidence="8 9" key="1">
    <citation type="submission" date="2016-10" db="EMBL/GenBank/DDBJ databases">
        <authorList>
            <person name="de Groot N.N."/>
        </authorList>
    </citation>
    <scope>NUCLEOTIDE SEQUENCE [LARGE SCALE GENOMIC DNA]</scope>
    <source>
        <strain evidence="8 9">APO</strain>
    </source>
</reference>
<name>A0A1H3K235_9FIRM</name>
<dbReference type="Gene3D" id="3.40.50.300">
    <property type="entry name" value="P-loop containing nucleotide triphosphate hydrolases"/>
    <property type="match status" value="1"/>
</dbReference>
<dbReference type="InterPro" id="IPR027417">
    <property type="entry name" value="P-loop_NTPase"/>
</dbReference>
<keyword evidence="3 4" id="KW-0342">GTP-binding</keyword>
<dbReference type="Proteomes" id="UP000199230">
    <property type="component" value="Unassembled WGS sequence"/>
</dbReference>
<dbReference type="PANTHER" id="PTHR30448:SF0">
    <property type="entry name" value="RNASE ADAPTER PROTEIN RAPZ"/>
    <property type="match status" value="1"/>
</dbReference>
<dbReference type="InterPro" id="IPR053930">
    <property type="entry name" value="RapZ-like_N"/>
</dbReference>
<evidence type="ECO:0000256" key="2">
    <source>
        <dbReference type="ARBA" id="ARBA00022840"/>
    </source>
</evidence>
<protein>
    <submittedName>
        <fullName evidence="8">UPF0042 nucleotide-binding protein</fullName>
    </submittedName>
</protein>
<dbReference type="InterPro" id="IPR053931">
    <property type="entry name" value="RapZ_C"/>
</dbReference>
<proteinExistence type="inferred from homology"/>
<gene>
    <name evidence="8" type="ORF">SAMN05192546_102184</name>
</gene>
<evidence type="ECO:0000313" key="8">
    <source>
        <dbReference type="EMBL" id="SDY45825.1"/>
    </source>
</evidence>
<dbReference type="EMBL" id="FNPV01000002">
    <property type="protein sequence ID" value="SDY45825.1"/>
    <property type="molecule type" value="Genomic_DNA"/>
</dbReference>
<evidence type="ECO:0000256" key="5">
    <source>
        <dbReference type="SAM" id="Coils"/>
    </source>
</evidence>
<evidence type="ECO:0000259" key="6">
    <source>
        <dbReference type="Pfam" id="PF03668"/>
    </source>
</evidence>
<dbReference type="PIRSF" id="PIRSF005052">
    <property type="entry name" value="P-loopkin"/>
    <property type="match status" value="1"/>
</dbReference>
<dbReference type="GO" id="GO:0005525">
    <property type="term" value="F:GTP binding"/>
    <property type="evidence" value="ECO:0007669"/>
    <property type="project" value="UniProtKB-UniRule"/>
</dbReference>
<dbReference type="Pfam" id="PF03668">
    <property type="entry name" value="RapZ-like_N"/>
    <property type="match status" value="1"/>
</dbReference>
<evidence type="ECO:0000256" key="1">
    <source>
        <dbReference type="ARBA" id="ARBA00022741"/>
    </source>
</evidence>
<keyword evidence="1 4" id="KW-0547">Nucleotide-binding</keyword>
<evidence type="ECO:0000313" key="9">
    <source>
        <dbReference type="Proteomes" id="UP000199230"/>
    </source>
</evidence>
<evidence type="ECO:0000256" key="3">
    <source>
        <dbReference type="ARBA" id="ARBA00023134"/>
    </source>
</evidence>
<dbReference type="NCBIfam" id="NF003828">
    <property type="entry name" value="PRK05416.1"/>
    <property type="match status" value="1"/>
</dbReference>
<feature type="binding site" evidence="4">
    <location>
        <begin position="59"/>
        <end position="62"/>
    </location>
    <ligand>
        <name>GTP</name>
        <dbReference type="ChEBI" id="CHEBI:37565"/>
    </ligand>
</feature>
<dbReference type="AlphaFoldDB" id="A0A1H3K235"/>
<sequence length="283" mass="32459">MKFVVITGVSGAGKSLTVKFMEDLGFYCVDNLPPALIPKFAELCDKKRGMVGQIAMVMDIRGGLFFEDLFPSLTAFRKLGYEYDILFLDASDDVLIKRFKETRRVHPLSQNGSIEQGLKKEREELQSLREMASTILDTSRLTPGQLKEELRHIYQEGDLDNYFLLNITSFGFKYGIPLDADLVMDVRFLQNPYYDDRLRDLTGKDSEVQEYVMKDSNATIFVEKLESMLRFLLPNYMKEGKHQLVLAIGCTGGKHRSVTMALELENRLQKGDFRTIVNHRDID</sequence>
<keyword evidence="5" id="KW-0175">Coiled coil</keyword>
<dbReference type="PANTHER" id="PTHR30448">
    <property type="entry name" value="RNASE ADAPTER PROTEIN RAPZ"/>
    <property type="match status" value="1"/>
</dbReference>
<dbReference type="Pfam" id="PF22740">
    <property type="entry name" value="PapZ_C"/>
    <property type="match status" value="1"/>
</dbReference>
<dbReference type="SUPFAM" id="SSF52540">
    <property type="entry name" value="P-loop containing nucleoside triphosphate hydrolases"/>
    <property type="match status" value="1"/>
</dbReference>
<feature type="coiled-coil region" evidence="5">
    <location>
        <begin position="111"/>
        <end position="138"/>
    </location>
</feature>
<evidence type="ECO:0000256" key="4">
    <source>
        <dbReference type="HAMAP-Rule" id="MF_00636"/>
    </source>
</evidence>
<dbReference type="GO" id="GO:0005524">
    <property type="term" value="F:ATP binding"/>
    <property type="evidence" value="ECO:0007669"/>
    <property type="project" value="UniProtKB-UniRule"/>
</dbReference>
<evidence type="ECO:0000259" key="7">
    <source>
        <dbReference type="Pfam" id="PF22740"/>
    </source>
</evidence>
<keyword evidence="9" id="KW-1185">Reference proteome</keyword>
<feature type="binding site" evidence="4">
    <location>
        <begin position="8"/>
        <end position="15"/>
    </location>
    <ligand>
        <name>ATP</name>
        <dbReference type="ChEBI" id="CHEBI:30616"/>
    </ligand>
</feature>